<organism evidence="6 7">
    <name type="scientific">Sporotomaculum syntrophicum</name>
    <dbReference type="NCBI Taxonomy" id="182264"/>
    <lineage>
        <taxon>Bacteria</taxon>
        <taxon>Bacillati</taxon>
        <taxon>Bacillota</taxon>
        <taxon>Clostridia</taxon>
        <taxon>Eubacteriales</taxon>
        <taxon>Desulfallaceae</taxon>
        <taxon>Sporotomaculum</taxon>
    </lineage>
</organism>
<keyword evidence="1 6" id="KW-0436">Ligase</keyword>
<dbReference type="OrthoDB" id="9801978at2"/>
<dbReference type="InterPro" id="IPR004101">
    <property type="entry name" value="Mur_ligase_C"/>
</dbReference>
<dbReference type="AlphaFoldDB" id="A0A9D2WMP9"/>
<accession>A0A9D2WMP9</accession>
<feature type="domain" description="Mur ligase C-terminal" evidence="4">
    <location>
        <begin position="329"/>
        <end position="446"/>
    </location>
</feature>
<dbReference type="GO" id="GO:0047480">
    <property type="term" value="F:UDP-N-acetylmuramoyl-tripeptide-D-alanyl-D-alanine ligase activity"/>
    <property type="evidence" value="ECO:0007669"/>
    <property type="project" value="UniProtKB-EC"/>
</dbReference>
<proteinExistence type="predicted"/>
<sequence length="467" mass="52936">MISITTGEICRIIQGKFVQGKPDLEISAAAEYKRHKVRTRRTLIFIHRKQTIDWDALKRVQPCAIVTDKEERELEGVREKVTVIRVEKIREAFWRFTNYYRGLFEIPVVAITGTCGKTTTREMIKHVLEKDYNVQSTIHNWNEPKRSFQYLQGIDHKTDAAVFETGLGNPGNLRYHCMIYQPTIGIITTIGVDHIEHCKTLEGYIQAKAELVEGLRPDGVLILNADDENIKKISLNGFKGKIVYFSLLNKAEFQAQNVKYAEGGMRCTLNINNFKYDMYIPGYGEHQVYNALAALAALHQMGIGMKQAVERLKSFRNVERHLEISAAFNGSLMIDDTWSTNPTSIRAALKVLEAIEPNKKKVLLIGDIQQLGDYDEQIHREIGSLIARTDIGTLITVGTSAAQMARQAAREQFKGKIVSFVDIDPVENKLKQLVDENTVFLIKSSRFNKQMMQLAEKLKKSTANNGA</sequence>
<dbReference type="Gene3D" id="3.40.1190.10">
    <property type="entry name" value="Mur-like, catalytic domain"/>
    <property type="match status" value="1"/>
</dbReference>
<dbReference type="Proteomes" id="UP000798488">
    <property type="component" value="Unassembled WGS sequence"/>
</dbReference>
<dbReference type="Gene3D" id="3.90.190.20">
    <property type="entry name" value="Mur ligase, C-terminal domain"/>
    <property type="match status" value="1"/>
</dbReference>
<keyword evidence="2" id="KW-0547">Nucleotide-binding</keyword>
<dbReference type="SUPFAM" id="SSF53244">
    <property type="entry name" value="MurD-like peptide ligases, peptide-binding domain"/>
    <property type="match status" value="1"/>
</dbReference>
<dbReference type="InterPro" id="IPR051046">
    <property type="entry name" value="MurCDEF_CellWall_CoF430Synth"/>
</dbReference>
<dbReference type="EC" id="6.3.2.10" evidence="6"/>
<evidence type="ECO:0000259" key="4">
    <source>
        <dbReference type="Pfam" id="PF02875"/>
    </source>
</evidence>
<dbReference type="PANTHER" id="PTHR43024:SF1">
    <property type="entry name" value="UDP-N-ACETYLMURAMOYL-TRIPEPTIDE--D-ALANYL-D-ALANINE LIGASE"/>
    <property type="match status" value="1"/>
</dbReference>
<dbReference type="InterPro" id="IPR036615">
    <property type="entry name" value="Mur_ligase_C_dom_sf"/>
</dbReference>
<dbReference type="RefSeq" id="WP_161823249.1">
    <property type="nucleotide sequence ID" value="NZ_LSRS01000009.1"/>
</dbReference>
<dbReference type="GO" id="GO:0005524">
    <property type="term" value="F:ATP binding"/>
    <property type="evidence" value="ECO:0007669"/>
    <property type="project" value="UniProtKB-KW"/>
</dbReference>
<gene>
    <name evidence="6" type="primary">murF_3</name>
    <name evidence="6" type="ORF">SPSYN_02981</name>
</gene>
<dbReference type="InterPro" id="IPR036565">
    <property type="entry name" value="Mur-like_cat_sf"/>
</dbReference>
<evidence type="ECO:0000256" key="1">
    <source>
        <dbReference type="ARBA" id="ARBA00022598"/>
    </source>
</evidence>
<dbReference type="Pfam" id="PF08245">
    <property type="entry name" value="Mur_ligase_M"/>
    <property type="match status" value="1"/>
</dbReference>
<keyword evidence="3" id="KW-0067">ATP-binding</keyword>
<dbReference type="SUPFAM" id="SSF53623">
    <property type="entry name" value="MurD-like peptide ligases, catalytic domain"/>
    <property type="match status" value="1"/>
</dbReference>
<evidence type="ECO:0000259" key="5">
    <source>
        <dbReference type="Pfam" id="PF08245"/>
    </source>
</evidence>
<dbReference type="InterPro" id="IPR013221">
    <property type="entry name" value="Mur_ligase_cen"/>
</dbReference>
<evidence type="ECO:0000256" key="2">
    <source>
        <dbReference type="ARBA" id="ARBA00022741"/>
    </source>
</evidence>
<keyword evidence="7" id="KW-1185">Reference proteome</keyword>
<name>A0A9D2WMP9_9FIRM</name>
<evidence type="ECO:0000313" key="6">
    <source>
        <dbReference type="EMBL" id="KAF1083825.1"/>
    </source>
</evidence>
<comment type="caution">
    <text evidence="6">The sequence shown here is derived from an EMBL/GenBank/DDBJ whole genome shotgun (WGS) entry which is preliminary data.</text>
</comment>
<dbReference type="EMBL" id="LSRS01000009">
    <property type="protein sequence ID" value="KAF1083825.1"/>
    <property type="molecule type" value="Genomic_DNA"/>
</dbReference>
<reference evidence="6" key="1">
    <citation type="submission" date="2016-02" db="EMBL/GenBank/DDBJ databases">
        <title>Draft Genome Sequence of Sporotomaculum syntrophicum Strain FB, a Syntrophic Benzoate Degrader.</title>
        <authorList>
            <person name="Nobu M.K."/>
            <person name="Narihiro T."/>
            <person name="Qiu Y.-L."/>
            <person name="Ohashi A."/>
            <person name="Liu W.-T."/>
            <person name="Yuji S."/>
        </authorList>
    </citation>
    <scope>NUCLEOTIDE SEQUENCE</scope>
    <source>
        <strain evidence="6">FB</strain>
    </source>
</reference>
<protein>
    <submittedName>
        <fullName evidence="6">UDP-N-acetylmuramoyl-tripeptide--D-alanyl-D-alanine ligase</fullName>
        <ecNumber evidence="6">6.3.2.10</ecNumber>
    </submittedName>
</protein>
<feature type="domain" description="Mur ligase central" evidence="5">
    <location>
        <begin position="111"/>
        <end position="297"/>
    </location>
</feature>
<evidence type="ECO:0000256" key="3">
    <source>
        <dbReference type="ARBA" id="ARBA00022840"/>
    </source>
</evidence>
<dbReference type="PANTHER" id="PTHR43024">
    <property type="entry name" value="UDP-N-ACETYLMURAMOYL-TRIPEPTIDE--D-ALANYL-D-ALANINE LIGASE"/>
    <property type="match status" value="1"/>
</dbReference>
<evidence type="ECO:0000313" key="7">
    <source>
        <dbReference type="Proteomes" id="UP000798488"/>
    </source>
</evidence>
<dbReference type="Pfam" id="PF02875">
    <property type="entry name" value="Mur_ligase_C"/>
    <property type="match status" value="1"/>
</dbReference>